<evidence type="ECO:0000256" key="1">
    <source>
        <dbReference type="SAM" id="MobiDB-lite"/>
    </source>
</evidence>
<dbReference type="RefSeq" id="XP_073562396.1">
    <property type="nucleotide sequence ID" value="XM_073699479.1"/>
</dbReference>
<feature type="region of interest" description="Disordered" evidence="1">
    <location>
        <begin position="1"/>
        <end position="59"/>
    </location>
</feature>
<dbReference type="GeneID" id="300573929"/>
<evidence type="ECO:0000313" key="3">
    <source>
        <dbReference type="Proteomes" id="UP001642720"/>
    </source>
</evidence>
<reference evidence="2 3" key="1">
    <citation type="submission" date="2018-01" db="EMBL/GenBank/DDBJ databases">
        <title>Genome characterization of the sugarcane-associated fungus Trichoderma ghanense CCMA-1212 and their application in lignocelulose bioconversion.</title>
        <authorList>
            <person name="Steindorff A.S."/>
            <person name="Mendes T.D."/>
            <person name="Vilela E.S.D."/>
            <person name="Rodrigues D.S."/>
            <person name="Formighieri E.F."/>
            <person name="Melo I.S."/>
            <person name="Favaro L.C.L."/>
        </authorList>
    </citation>
    <scope>NUCLEOTIDE SEQUENCE [LARGE SCALE GENOMIC DNA]</scope>
    <source>
        <strain evidence="2 3">CCMA-1212</strain>
    </source>
</reference>
<feature type="region of interest" description="Disordered" evidence="1">
    <location>
        <begin position="212"/>
        <end position="234"/>
    </location>
</feature>
<feature type="compositionally biased region" description="Basic residues" evidence="1">
    <location>
        <begin position="16"/>
        <end position="27"/>
    </location>
</feature>
<name>A0ABY2HFU8_9HYPO</name>
<sequence>MPLPFQPAHESAERPHQRRSSGHKGQKRDRAPEGGHQGIKEKRMPAKRCQEGSRTRRAEEEEVRALYEAGGGGWTVGGSGWVLLGRKVELSGEERRFAARVSGLSSLFSVVLSLSLGLVSTQQRANRLCLSVVAQVRADVESKARERVQEAEKMEGSWDRGSLITKRTKRGGPGDRALLMPADWGGSQVMARAGGWAAASKVPGTSAVQRWSSAQLPRSVRAPPAEEPISGGASGTCSQAGRVVCGSAGRSGARYRYIHGCTPTIRPAATALEVKGETGGIKRHRMSLSLAPLCRLGSRFVVVQTRLVVKAHPSSFCLEKKNQKKIETKKQSMPYLYAAWPMNALRNTGAHNVLATIPAVAPIYGAQRQGLLLLSLSMSARFSQSLIEDHC</sequence>
<proteinExistence type="predicted"/>
<protein>
    <submittedName>
        <fullName evidence="2">Uncharacterized protein</fullName>
    </submittedName>
</protein>
<organism evidence="2 3">
    <name type="scientific">Trichoderma ghanense</name>
    <dbReference type="NCBI Taxonomy" id="65468"/>
    <lineage>
        <taxon>Eukaryota</taxon>
        <taxon>Fungi</taxon>
        <taxon>Dikarya</taxon>
        <taxon>Ascomycota</taxon>
        <taxon>Pezizomycotina</taxon>
        <taxon>Sordariomycetes</taxon>
        <taxon>Hypocreomycetidae</taxon>
        <taxon>Hypocreales</taxon>
        <taxon>Hypocreaceae</taxon>
        <taxon>Trichoderma</taxon>
    </lineage>
</organism>
<accession>A0ABY2HFU8</accession>
<dbReference type="Proteomes" id="UP001642720">
    <property type="component" value="Unassembled WGS sequence"/>
</dbReference>
<dbReference type="EMBL" id="PPTA01000002">
    <property type="protein sequence ID" value="TFB06195.1"/>
    <property type="molecule type" value="Genomic_DNA"/>
</dbReference>
<comment type="caution">
    <text evidence="2">The sequence shown here is derived from an EMBL/GenBank/DDBJ whole genome shotgun (WGS) entry which is preliminary data.</text>
</comment>
<gene>
    <name evidence="2" type="ORF">CCMA1212_002077</name>
</gene>
<feature type="compositionally biased region" description="Basic and acidic residues" evidence="1">
    <location>
        <begin position="28"/>
        <end position="59"/>
    </location>
</feature>
<keyword evidence="3" id="KW-1185">Reference proteome</keyword>
<evidence type="ECO:0000313" key="2">
    <source>
        <dbReference type="EMBL" id="TFB06195.1"/>
    </source>
</evidence>